<proteinExistence type="predicted"/>
<accession>A0A286RIR9</accession>
<reference evidence="1 2" key="1">
    <citation type="journal article" name="Front. Microbiol.">
        <title>Sugar Metabolism of the First Thermophilic Planctomycete Thermogutta terrifontis: Comparative Genomic and Transcriptomic Approaches.</title>
        <authorList>
            <person name="Elcheninov A.G."/>
            <person name="Menzel P."/>
            <person name="Gudbergsdottir S.R."/>
            <person name="Slesarev A.I."/>
            <person name="Kadnikov V.V."/>
            <person name="Krogh A."/>
            <person name="Bonch-Osmolovskaya E.A."/>
            <person name="Peng X."/>
            <person name="Kublanov I.V."/>
        </authorList>
    </citation>
    <scope>NUCLEOTIDE SEQUENCE [LARGE SCALE GENOMIC DNA]</scope>
    <source>
        <strain evidence="1 2">R1</strain>
    </source>
</reference>
<dbReference type="Proteomes" id="UP000215086">
    <property type="component" value="Chromosome"/>
</dbReference>
<gene>
    <name evidence="1" type="ORF">THTE_3259</name>
</gene>
<evidence type="ECO:0000313" key="2">
    <source>
        <dbReference type="Proteomes" id="UP000215086"/>
    </source>
</evidence>
<evidence type="ECO:0000313" key="1">
    <source>
        <dbReference type="EMBL" id="ASV75861.1"/>
    </source>
</evidence>
<dbReference type="RefSeq" id="WP_095415787.1">
    <property type="nucleotide sequence ID" value="NZ_CP018477.1"/>
</dbReference>
<sequence>MRKEVARPDGCVYGAQRWIPPLTQRLGHALSGTEENVDNVSNETVQWTLTDHVNALTAHWTDQLNTVRDISARHNPGYCQLRPTNAWQRGPKAGQPRFGGGKGATTVVNHLIYDAFGQVTSETNAATGNVFFFKN</sequence>
<protein>
    <submittedName>
        <fullName evidence="1">Uncharacterized protein</fullName>
    </submittedName>
</protein>
<organism evidence="1 2">
    <name type="scientific">Thermogutta terrifontis</name>
    <dbReference type="NCBI Taxonomy" id="1331910"/>
    <lineage>
        <taxon>Bacteria</taxon>
        <taxon>Pseudomonadati</taxon>
        <taxon>Planctomycetota</taxon>
        <taxon>Planctomycetia</taxon>
        <taxon>Pirellulales</taxon>
        <taxon>Thermoguttaceae</taxon>
        <taxon>Thermogutta</taxon>
    </lineage>
</organism>
<name>A0A286RIR9_9BACT</name>
<dbReference type="KEGG" id="ttf:THTE_3259"/>
<dbReference type="EMBL" id="CP018477">
    <property type="protein sequence ID" value="ASV75861.1"/>
    <property type="molecule type" value="Genomic_DNA"/>
</dbReference>
<keyword evidence="2" id="KW-1185">Reference proteome</keyword>
<dbReference type="AlphaFoldDB" id="A0A286RIR9"/>